<evidence type="ECO:0000256" key="4">
    <source>
        <dbReference type="ARBA" id="ARBA00022737"/>
    </source>
</evidence>
<dbReference type="InterPro" id="IPR032070">
    <property type="entry name" value="TRAF_BIRC3-bd"/>
</dbReference>
<comment type="subcellular location">
    <subcellularLocation>
        <location evidence="1 7">Cytoplasm</location>
    </subcellularLocation>
</comment>
<dbReference type="GO" id="GO:0005737">
    <property type="term" value="C:cytoplasm"/>
    <property type="evidence" value="ECO:0007669"/>
    <property type="project" value="UniProtKB-SubCell"/>
</dbReference>
<dbReference type="PROSITE" id="PS50145">
    <property type="entry name" value="ZF_TRAF"/>
    <property type="match status" value="1"/>
</dbReference>
<evidence type="ECO:0000259" key="11">
    <source>
        <dbReference type="PROSITE" id="PS50145"/>
    </source>
</evidence>
<name>A0A8C8DZ78_9TELE</name>
<keyword evidence="4" id="KW-0677">Repeat</keyword>
<evidence type="ECO:0000256" key="9">
    <source>
        <dbReference type="SAM" id="Coils"/>
    </source>
</evidence>
<keyword evidence="5 8" id="KW-0863">Zinc-finger</keyword>
<dbReference type="Pfam" id="PF00097">
    <property type="entry name" value="zf-C3HC4"/>
    <property type="match status" value="1"/>
</dbReference>
<dbReference type="InterPro" id="IPR008974">
    <property type="entry name" value="TRAF-like"/>
</dbReference>
<keyword evidence="3 7" id="KW-0479">Metal-binding</keyword>
<keyword evidence="6 7" id="KW-0862">Zinc</keyword>
<dbReference type="InterPro" id="IPR012227">
    <property type="entry name" value="TNF_rcpt-assoc_TRAF_met"/>
</dbReference>
<evidence type="ECO:0000256" key="5">
    <source>
        <dbReference type="ARBA" id="ARBA00022771"/>
    </source>
</evidence>
<evidence type="ECO:0000313" key="12">
    <source>
        <dbReference type="Ensembl" id="ENSOSIP00000041275.1"/>
    </source>
</evidence>
<evidence type="ECO:0000256" key="3">
    <source>
        <dbReference type="ARBA" id="ARBA00022723"/>
    </source>
</evidence>
<dbReference type="GO" id="GO:0005164">
    <property type="term" value="F:tumor necrosis factor receptor binding"/>
    <property type="evidence" value="ECO:0007669"/>
    <property type="project" value="UniProtKB-UniRule"/>
</dbReference>
<dbReference type="PROSITE" id="PS50089">
    <property type="entry name" value="ZF_RING_2"/>
    <property type="match status" value="1"/>
</dbReference>
<evidence type="ECO:0000256" key="2">
    <source>
        <dbReference type="ARBA" id="ARBA00022490"/>
    </source>
</evidence>
<dbReference type="Gene3D" id="3.30.40.10">
    <property type="entry name" value="Zinc/RING finger domain, C3HC4 (zinc finger)"/>
    <property type="match status" value="2"/>
</dbReference>
<comment type="similarity">
    <text evidence="7">Belongs to the TNF receptor-associated factor family.</text>
</comment>
<evidence type="ECO:0000259" key="10">
    <source>
        <dbReference type="PROSITE" id="PS50089"/>
    </source>
</evidence>
<evidence type="ECO:0000256" key="1">
    <source>
        <dbReference type="ARBA" id="ARBA00004496"/>
    </source>
</evidence>
<dbReference type="FunFam" id="3.30.40.10:FF:000291">
    <property type="entry name" value="TNF receptor-associated factor"/>
    <property type="match status" value="1"/>
</dbReference>
<feature type="coiled-coil region" evidence="9">
    <location>
        <begin position="328"/>
        <end position="397"/>
    </location>
</feature>
<evidence type="ECO:0000256" key="7">
    <source>
        <dbReference type="PIRNR" id="PIRNR015614"/>
    </source>
</evidence>
<dbReference type="InterPro" id="IPR001293">
    <property type="entry name" value="Znf_TRAF"/>
</dbReference>
<dbReference type="Ensembl" id="ENSOSIT00000043473.1">
    <property type="protein sequence ID" value="ENSOSIP00000041275.1"/>
    <property type="gene ID" value="ENSOSIG00000020050.1"/>
</dbReference>
<dbReference type="SUPFAM" id="SSF57953">
    <property type="entry name" value="Trimerization domain of TRAF"/>
    <property type="match status" value="1"/>
</dbReference>
<evidence type="ECO:0000256" key="8">
    <source>
        <dbReference type="PROSITE-ProRule" id="PRU00207"/>
    </source>
</evidence>
<dbReference type="GO" id="GO:0008270">
    <property type="term" value="F:zinc ion binding"/>
    <property type="evidence" value="ECO:0007669"/>
    <property type="project" value="UniProtKB-UniRule"/>
</dbReference>
<accession>A0A8C8DZ78</accession>
<protein>
    <recommendedName>
        <fullName evidence="7">TNF receptor-associated factor</fullName>
    </recommendedName>
</protein>
<keyword evidence="2 7" id="KW-0963">Cytoplasm</keyword>
<reference evidence="12" key="2">
    <citation type="submission" date="2025-09" db="UniProtKB">
        <authorList>
            <consortium name="Ensembl"/>
        </authorList>
    </citation>
    <scope>IDENTIFICATION</scope>
</reference>
<dbReference type="Pfam" id="PF16673">
    <property type="entry name" value="TRAF_BIRC3_bd"/>
    <property type="match status" value="1"/>
</dbReference>
<proteinExistence type="inferred from homology"/>
<dbReference type="GO" id="GO:0043123">
    <property type="term" value="P:positive regulation of canonical NF-kappaB signal transduction"/>
    <property type="evidence" value="ECO:0007669"/>
    <property type="project" value="TreeGrafter"/>
</dbReference>
<dbReference type="Pfam" id="PF21341">
    <property type="entry name" value="TRAF2_zf"/>
    <property type="match status" value="1"/>
</dbReference>
<dbReference type="Pfam" id="PF02176">
    <property type="entry name" value="zf-TRAF"/>
    <property type="match status" value="1"/>
</dbReference>
<dbReference type="SUPFAM" id="SSF57850">
    <property type="entry name" value="RING/U-box"/>
    <property type="match status" value="1"/>
</dbReference>
<dbReference type="InterPro" id="IPR001841">
    <property type="entry name" value="Znf_RING"/>
</dbReference>
<keyword evidence="9" id="KW-0175">Coiled coil</keyword>
<dbReference type="GO" id="GO:0042981">
    <property type="term" value="P:regulation of apoptotic process"/>
    <property type="evidence" value="ECO:0007669"/>
    <property type="project" value="InterPro"/>
</dbReference>
<keyword evidence="13" id="KW-1185">Reference proteome</keyword>
<dbReference type="InterPro" id="IPR018957">
    <property type="entry name" value="Znf_C3HC4_RING-type"/>
</dbReference>
<evidence type="ECO:0000256" key="6">
    <source>
        <dbReference type="ARBA" id="ARBA00022833"/>
    </source>
</evidence>
<feature type="domain" description="TRAF-type" evidence="11">
    <location>
        <begin position="180"/>
        <end position="236"/>
    </location>
</feature>
<dbReference type="InterPro" id="IPR049441">
    <property type="entry name" value="TRAF2_Znf"/>
</dbReference>
<dbReference type="FunFam" id="1.20.5.170:FF:000035">
    <property type="entry name" value="TNF receptor-associated factor"/>
    <property type="match status" value="1"/>
</dbReference>
<dbReference type="GO" id="GO:0007165">
    <property type="term" value="P:signal transduction"/>
    <property type="evidence" value="ECO:0007669"/>
    <property type="project" value="InterPro"/>
</dbReference>
<dbReference type="GO" id="GO:0004842">
    <property type="term" value="F:ubiquitin-protein transferase activity"/>
    <property type="evidence" value="ECO:0007669"/>
    <property type="project" value="TreeGrafter"/>
</dbReference>
<evidence type="ECO:0000313" key="13">
    <source>
        <dbReference type="Proteomes" id="UP000694383"/>
    </source>
</evidence>
<feature type="domain" description="RING-type" evidence="10">
    <location>
        <begin position="35"/>
        <end position="73"/>
    </location>
</feature>
<feature type="zinc finger region" description="TRAF-type" evidence="8">
    <location>
        <begin position="180"/>
        <end position="236"/>
    </location>
</feature>
<dbReference type="InterPro" id="IPR013083">
    <property type="entry name" value="Znf_RING/FYVE/PHD"/>
</dbReference>
<dbReference type="Gene3D" id="1.20.5.170">
    <property type="match status" value="1"/>
</dbReference>
<dbReference type="PANTHER" id="PTHR10131:SF160">
    <property type="entry name" value="TNF RECEPTOR-ASSOCIATED FACTOR"/>
    <property type="match status" value="1"/>
</dbReference>
<dbReference type="GO" id="GO:0009898">
    <property type="term" value="C:cytoplasmic side of plasma membrane"/>
    <property type="evidence" value="ECO:0007669"/>
    <property type="project" value="TreeGrafter"/>
</dbReference>
<sequence length="465" mass="52591">MAAQQELSPPSSLEGSKPGFPRKILANCLEDKHLCNSCEKILRRPLQAQCGHRFCCFCFNRTVSSGPQKCSACIKEDLFEEPTSILKQGGAFHDNAARREVEALAAVCPNEGCTWTGTVKEYEVSGCMYDFSTSNNLNCLLWKERLGSNSQISHKKAFLSECKSPSESFQILLSSLIFQAHDEICPKYPMMCEGCAKRKIPREKYVDHIKFCCKFKAPCRFHVVGCDTSVEKEKIHDHERQCSYEHLNLLLHFIMGIKVSLESLQPQRLEVASQRLHELHQSLRDLELRMSQLGRSGTAPLQGACAATLATSFTPLPSAMGAALELQLQSEKTKVAELSRRCQELELKVSTFENIVCILNRELERSCATMEAYNRQHRLDQDKIEILSNKVRQLERTVSLRDLSIVEMEGKMKDMSAATYDGIFIWKISDFTKKRQDAMAGRAPAMFSPGKCFNLRTSCWAHPRI</sequence>
<dbReference type="PANTHER" id="PTHR10131">
    <property type="entry name" value="TNF RECEPTOR ASSOCIATED FACTOR"/>
    <property type="match status" value="1"/>
</dbReference>
<reference evidence="12" key="1">
    <citation type="submission" date="2025-08" db="UniProtKB">
        <authorList>
            <consortium name="Ensembl"/>
        </authorList>
    </citation>
    <scope>IDENTIFICATION</scope>
</reference>
<dbReference type="AlphaFoldDB" id="A0A8C8DZ78"/>
<dbReference type="FunFam" id="3.30.40.10:FF:000189">
    <property type="entry name" value="TNF receptor-associated factor"/>
    <property type="match status" value="1"/>
</dbReference>
<dbReference type="Gene3D" id="2.60.210.10">
    <property type="entry name" value="Apoptosis, Tumor Necrosis Factor Receptor Associated Protein 2, Chain A"/>
    <property type="match status" value="1"/>
</dbReference>
<dbReference type="Proteomes" id="UP000694383">
    <property type="component" value="Unplaced"/>
</dbReference>
<dbReference type="GeneTree" id="ENSGT00940000156621"/>
<organism evidence="12 13">
    <name type="scientific">Oryzias sinensis</name>
    <name type="common">Chinese medaka</name>
    <dbReference type="NCBI Taxonomy" id="183150"/>
    <lineage>
        <taxon>Eukaryota</taxon>
        <taxon>Metazoa</taxon>
        <taxon>Chordata</taxon>
        <taxon>Craniata</taxon>
        <taxon>Vertebrata</taxon>
        <taxon>Euteleostomi</taxon>
        <taxon>Actinopterygii</taxon>
        <taxon>Neopterygii</taxon>
        <taxon>Teleostei</taxon>
        <taxon>Neoteleostei</taxon>
        <taxon>Acanthomorphata</taxon>
        <taxon>Ovalentaria</taxon>
        <taxon>Atherinomorphae</taxon>
        <taxon>Beloniformes</taxon>
        <taxon>Adrianichthyidae</taxon>
        <taxon>Oryziinae</taxon>
        <taxon>Oryzias</taxon>
    </lineage>
</organism>
<dbReference type="PIRSF" id="PIRSF015614">
    <property type="entry name" value="TRAF"/>
    <property type="match status" value="1"/>
</dbReference>